<dbReference type="HAMAP" id="MF_04025">
    <property type="entry name" value="HSV_CVC2"/>
    <property type="match status" value="1"/>
</dbReference>
<evidence type="ECO:0000313" key="6">
    <source>
        <dbReference type="EMBL" id="QRE02502.1"/>
    </source>
</evidence>
<keyword evidence="3" id="KW-1188">Viral release from host cell</keyword>
<keyword evidence="4" id="KW-0946">Virion</keyword>
<accession>A0A889IW28</accession>
<evidence type="ECO:0000256" key="3">
    <source>
        <dbReference type="ARBA" id="ARBA00022612"/>
    </source>
</evidence>
<proteinExistence type="inferred from homology"/>
<evidence type="ECO:0000256" key="5">
    <source>
        <dbReference type="ARBA" id="ARBA00023219"/>
    </source>
</evidence>
<evidence type="ECO:0000256" key="1">
    <source>
        <dbReference type="ARBA" id="ARBA00022561"/>
    </source>
</evidence>
<reference evidence="6" key="1">
    <citation type="submission" date="2019-10" db="EMBL/GenBank/DDBJ databases">
        <title>Otarine herpesvirus 4 in Northern fur seal genital swab.</title>
        <authorList>
            <person name="Deming A.C."/>
            <person name="Wellehan J.F.X."/>
            <person name="Gulland F.M.D."/>
        </authorList>
    </citation>
    <scope>NUCLEOTIDE SEQUENCE</scope>
    <source>
        <strain evidence="6">Cu11-001</strain>
    </source>
</reference>
<keyword evidence="2" id="KW-1048">Host nucleus</keyword>
<dbReference type="Pfam" id="PF01499">
    <property type="entry name" value="Herpes_UL25"/>
    <property type="match status" value="1"/>
</dbReference>
<organism evidence="6">
    <name type="scientific">Otarine gammaherpesvirus 4</name>
    <dbReference type="NCBI Taxonomy" id="2801541"/>
    <lineage>
        <taxon>Viruses</taxon>
        <taxon>Duplodnaviria</taxon>
        <taxon>Heunggongvirae</taxon>
        <taxon>Peploviricota</taxon>
        <taxon>Herviviricetes</taxon>
        <taxon>Herpesvirales</taxon>
        <taxon>Orthoherpesviridae</taxon>
        <taxon>Gammaherpesvirinae</taxon>
    </lineage>
</organism>
<dbReference type="GO" id="GO:0019028">
    <property type="term" value="C:viral capsid"/>
    <property type="evidence" value="ECO:0007669"/>
    <property type="project" value="UniProtKB-KW"/>
</dbReference>
<keyword evidence="1" id="KW-0167">Capsid protein</keyword>
<sequence length="598" mass="67175">MRQLLLDWHVLCTAVKMQAPDESYIQNAGEPWHPQHLAFWSTPHPNNVLYIDAAEVAEVRRLAWIYRTHLTRQCYATTRKNLIEKELDKMGQEHVAHVDEIHRELQALRAAYGTIQPNAADPPNLSSCANCNEDEVRPESGIHDNTTHTTISSIHLDSCAEHKSTELLLVIAPGDPGFTVKEDLRMELVHQMYADRTQWLPSYGSWYREVTLAAMQRRGFPRELRGDANFKNSTSERLMRELIGTIVRTTDDVYSDTRHLPDTQAALCLLNAYYCTRVSVPPPQSAADLLANLDVKLETLVADLKSWRDSTTNTNFEFTYTRVQQRGTIAPINHDATYDRDFFSTNRLYQLLASHGVARIPTGTTRGGVLVGVKDSLQEPDMVYAITTHIFGPDIPPFANHQWNLRVGIVALQILILAFLILETTQPQRTGARRRLHLDTLLGSRFKRQQLSDSSSNMLRRSGTFSFLVRHYVAPMIAFAPHTPASALFPGVVLAALEARSATTSDPMRRYVNLTASKYNDVLEVITQRLLLKEPHALLAATTSLRLNAESGMSTLLSRASPASAMTDIIREQFGGCDDYDKLYFIVLGFLPVAVAVV</sequence>
<dbReference type="GO" id="GO:0019072">
    <property type="term" value="P:viral genome packaging"/>
    <property type="evidence" value="ECO:0007669"/>
    <property type="project" value="InterPro"/>
</dbReference>
<name>A0A889IW28_9GAMA</name>
<evidence type="ECO:0000256" key="2">
    <source>
        <dbReference type="ARBA" id="ARBA00022562"/>
    </source>
</evidence>
<keyword evidence="5" id="KW-0231">Viral genome packaging</keyword>
<dbReference type="EMBL" id="MN545487">
    <property type="protein sequence ID" value="QRE02502.1"/>
    <property type="molecule type" value="Genomic_DNA"/>
</dbReference>
<gene>
    <name evidence="6" type="primary">ORF19</name>
</gene>
<protein>
    <submittedName>
        <fullName evidence="6">Putative portal-capping protein</fullName>
    </submittedName>
</protein>
<evidence type="ECO:0000256" key="4">
    <source>
        <dbReference type="ARBA" id="ARBA00022844"/>
    </source>
</evidence>
<dbReference type="InterPro" id="IPR002493">
    <property type="entry name" value="Herpes_UL25"/>
</dbReference>